<proteinExistence type="predicted"/>
<feature type="domain" description="G" evidence="1">
    <location>
        <begin position="163"/>
        <end position="217"/>
    </location>
</feature>
<dbReference type="Pfam" id="PF01926">
    <property type="entry name" value="MMR_HSR1"/>
    <property type="match status" value="1"/>
</dbReference>
<dbReference type="InterPro" id="IPR006073">
    <property type="entry name" value="GTP-bd"/>
</dbReference>
<dbReference type="Proteomes" id="UP000295773">
    <property type="component" value="Unassembled WGS sequence"/>
</dbReference>
<keyword evidence="4" id="KW-1185">Reference proteome</keyword>
<gene>
    <name evidence="3" type="ORF">EDD61_11381</name>
</gene>
<dbReference type="GO" id="GO:0005525">
    <property type="term" value="F:GTP binding"/>
    <property type="evidence" value="ECO:0007669"/>
    <property type="project" value="InterPro"/>
</dbReference>
<dbReference type="SUPFAM" id="SSF52540">
    <property type="entry name" value="P-loop containing nucleoside triphosphate hydrolases"/>
    <property type="match status" value="1"/>
</dbReference>
<organism evidence="3 4">
    <name type="scientific">Longicatena caecimuris</name>
    <dbReference type="NCBI Taxonomy" id="1796635"/>
    <lineage>
        <taxon>Bacteria</taxon>
        <taxon>Bacillati</taxon>
        <taxon>Bacillota</taxon>
        <taxon>Erysipelotrichia</taxon>
        <taxon>Erysipelotrichales</taxon>
        <taxon>Erysipelotrichaceae</taxon>
        <taxon>Longicatena</taxon>
    </lineage>
</organism>
<protein>
    <submittedName>
        <fullName evidence="3">Uncharacterized protein</fullName>
    </submittedName>
</protein>
<feature type="domain" description="NOA1/YqeH-like C-terminal" evidence="2">
    <location>
        <begin position="268"/>
        <end position="358"/>
    </location>
</feature>
<dbReference type="InterPro" id="IPR019988">
    <property type="entry name" value="GTP-bd_ribosome_bgen_YqeH"/>
</dbReference>
<dbReference type="EMBL" id="SMBP01000013">
    <property type="protein sequence ID" value="TCU58457.1"/>
    <property type="molecule type" value="Genomic_DNA"/>
</dbReference>
<evidence type="ECO:0000259" key="2">
    <source>
        <dbReference type="Pfam" id="PF21516"/>
    </source>
</evidence>
<dbReference type="Pfam" id="PF21516">
    <property type="entry name" value="YqeH-like_C"/>
    <property type="match status" value="1"/>
</dbReference>
<dbReference type="InterPro" id="IPR050896">
    <property type="entry name" value="Mito_lipid_metab_GTPase"/>
</dbReference>
<evidence type="ECO:0000259" key="1">
    <source>
        <dbReference type="Pfam" id="PF01926"/>
    </source>
</evidence>
<accession>A0A4R3TBX5</accession>
<dbReference type="PANTHER" id="PTHR46434:SF1">
    <property type="entry name" value="GENETIC INTERACTOR OF PROHIBITINS 3, MITOCHONDRIAL"/>
    <property type="match status" value="1"/>
</dbReference>
<name>A0A4R3TBX5_9FIRM</name>
<evidence type="ECO:0000313" key="3">
    <source>
        <dbReference type="EMBL" id="TCU58457.1"/>
    </source>
</evidence>
<sequence length="359" mass="40728">MSKICKGCGVVMQSEDKTKLGYTPKPEADYCQRCFRIRHYDDVVISMKQGIDSDEVLARIAMMDALVVWVVDLFDFEANMVSGLNRHLLHKDILMVATKRDLLPATMSDQKLGDFLLQRLKELSIQVKGIVICGDLMKHPRRDENNSIDEIAYAIEHYRNERDVVVMGMANAGKSTMLNALCEKGDLTTSRHPGTTLDFNEINMDGYTLYDTPGLTRMDSLLTHVDDRLLKTMIPLKPLKPRGYQLYQDQTISLAGFVRLDLLGGHKVSCVAYFAPDLPLHRSKQEKADQLWQQHLGELLAPAIDESIKEMQMFEMHPKGEKVDVVIHGLGWFCVSGDVKTIRVYVSKYANVTFRKAMI</sequence>
<comment type="caution">
    <text evidence="3">The sequence shown here is derived from an EMBL/GenBank/DDBJ whole genome shotgun (WGS) entry which is preliminary data.</text>
</comment>
<dbReference type="PANTHER" id="PTHR46434">
    <property type="entry name" value="GENETIC INTERACTOR OF PROHIBITINS 3, MITOCHONDRIAL"/>
    <property type="match status" value="1"/>
</dbReference>
<dbReference type="InterPro" id="IPR048422">
    <property type="entry name" value="NOA1/YqeH-like_C"/>
</dbReference>
<evidence type="ECO:0000313" key="4">
    <source>
        <dbReference type="Proteomes" id="UP000295773"/>
    </source>
</evidence>
<dbReference type="RefSeq" id="WP_132225020.1">
    <property type="nucleotide sequence ID" value="NZ_JANKBG010000013.1"/>
</dbReference>
<dbReference type="NCBIfam" id="TIGR03597">
    <property type="entry name" value="GTPase_YqeH"/>
    <property type="match status" value="1"/>
</dbReference>
<dbReference type="Gene3D" id="3.40.50.300">
    <property type="entry name" value="P-loop containing nucleotide triphosphate hydrolases"/>
    <property type="match status" value="1"/>
</dbReference>
<dbReference type="CDD" id="cd01855">
    <property type="entry name" value="YqeH"/>
    <property type="match status" value="1"/>
</dbReference>
<dbReference type="AlphaFoldDB" id="A0A4R3TBX5"/>
<dbReference type="InterPro" id="IPR027417">
    <property type="entry name" value="P-loop_NTPase"/>
</dbReference>
<reference evidence="3 4" key="1">
    <citation type="submission" date="2019-03" db="EMBL/GenBank/DDBJ databases">
        <title>Genomic Encyclopedia of Type Strains, Phase IV (KMG-IV): sequencing the most valuable type-strain genomes for metagenomic binning, comparative biology and taxonomic classification.</title>
        <authorList>
            <person name="Goeker M."/>
        </authorList>
    </citation>
    <scope>NUCLEOTIDE SEQUENCE [LARGE SCALE GENOMIC DNA]</scope>
    <source>
        <strain evidence="3 4">DSM 29481</strain>
    </source>
</reference>